<dbReference type="PANTHER" id="PTHR43133">
    <property type="entry name" value="RNA POLYMERASE ECF-TYPE SIGMA FACTO"/>
    <property type="match status" value="1"/>
</dbReference>
<keyword evidence="3" id="KW-0731">Sigma factor</keyword>
<evidence type="ECO:0000256" key="1">
    <source>
        <dbReference type="ARBA" id="ARBA00010641"/>
    </source>
</evidence>
<dbReference type="RefSeq" id="WP_167962008.1">
    <property type="nucleotide sequence ID" value="NZ_CP050831.1"/>
</dbReference>
<dbReference type="PANTHER" id="PTHR43133:SF46">
    <property type="entry name" value="RNA POLYMERASE SIGMA-70 FACTOR ECF SUBFAMILY"/>
    <property type="match status" value="1"/>
</dbReference>
<dbReference type="InterPro" id="IPR013325">
    <property type="entry name" value="RNA_pol_sigma_r2"/>
</dbReference>
<dbReference type="KEGG" id="bfc:BacF7301_08705"/>
<dbReference type="InterPro" id="IPR039425">
    <property type="entry name" value="RNA_pol_sigma-70-like"/>
</dbReference>
<sequence length="185" mass="21381">MNRCEYHNMTDPVLWGYLSTGDGIALEVLYRRYFSSLFNYGKSICANEDLVKDCIQDLFVKIYNNKASSPHFVKAYLFRILRNCIYDKIHSVIVDLSIEDVDFELSIEDEELEGLFARGDEDLLIGKRLRKAFSRLSANQKNAVYLRFIKDFSWAEIAEILHITPHSAMNLIARAISKLSSLLEK</sequence>
<gene>
    <name evidence="7" type="ORF">BacF7301_08705</name>
</gene>
<evidence type="ECO:0000256" key="4">
    <source>
        <dbReference type="ARBA" id="ARBA00023163"/>
    </source>
</evidence>
<dbReference type="Gene3D" id="1.10.1740.10">
    <property type="match status" value="1"/>
</dbReference>
<keyword evidence="8" id="KW-1185">Reference proteome</keyword>
<dbReference type="InterPro" id="IPR036388">
    <property type="entry name" value="WH-like_DNA-bd_sf"/>
</dbReference>
<dbReference type="SUPFAM" id="SSF88946">
    <property type="entry name" value="Sigma2 domain of RNA polymerase sigma factors"/>
    <property type="match status" value="1"/>
</dbReference>
<dbReference type="EMBL" id="CP050831">
    <property type="protein sequence ID" value="QIU94221.1"/>
    <property type="molecule type" value="Genomic_DNA"/>
</dbReference>
<dbReference type="Proteomes" id="UP000501780">
    <property type="component" value="Chromosome"/>
</dbReference>
<name>A0A6H0KMF8_9BACE</name>
<dbReference type="InterPro" id="IPR013324">
    <property type="entry name" value="RNA_pol_sigma_r3/r4-like"/>
</dbReference>
<feature type="domain" description="RNA polymerase sigma-70 region 2" evidence="5">
    <location>
        <begin position="29"/>
        <end position="89"/>
    </location>
</feature>
<protein>
    <submittedName>
        <fullName evidence="7">Sigma-70 family RNA polymerase sigma factor</fullName>
    </submittedName>
</protein>
<reference evidence="7 8" key="1">
    <citation type="submission" date="2020-03" db="EMBL/GenBank/DDBJ databases">
        <title>Genomic analysis of Bacteroides faecium CBA7301.</title>
        <authorList>
            <person name="Kim J."/>
            <person name="Roh S.W."/>
        </authorList>
    </citation>
    <scope>NUCLEOTIDE SEQUENCE [LARGE SCALE GENOMIC DNA]</scope>
    <source>
        <strain evidence="7 8">CBA7301</strain>
    </source>
</reference>
<accession>A0A6H0KMF8</accession>
<evidence type="ECO:0000259" key="5">
    <source>
        <dbReference type="Pfam" id="PF04542"/>
    </source>
</evidence>
<evidence type="ECO:0000313" key="7">
    <source>
        <dbReference type="EMBL" id="QIU94221.1"/>
    </source>
</evidence>
<dbReference type="GO" id="GO:0003677">
    <property type="term" value="F:DNA binding"/>
    <property type="evidence" value="ECO:0007669"/>
    <property type="project" value="InterPro"/>
</dbReference>
<keyword evidence="4" id="KW-0804">Transcription</keyword>
<dbReference type="Gene3D" id="1.10.10.10">
    <property type="entry name" value="Winged helix-like DNA-binding domain superfamily/Winged helix DNA-binding domain"/>
    <property type="match status" value="1"/>
</dbReference>
<evidence type="ECO:0000256" key="2">
    <source>
        <dbReference type="ARBA" id="ARBA00023015"/>
    </source>
</evidence>
<dbReference type="SUPFAM" id="SSF88659">
    <property type="entry name" value="Sigma3 and sigma4 domains of RNA polymerase sigma factors"/>
    <property type="match status" value="1"/>
</dbReference>
<dbReference type="GO" id="GO:0016987">
    <property type="term" value="F:sigma factor activity"/>
    <property type="evidence" value="ECO:0007669"/>
    <property type="project" value="UniProtKB-KW"/>
</dbReference>
<dbReference type="Pfam" id="PF04542">
    <property type="entry name" value="Sigma70_r2"/>
    <property type="match status" value="1"/>
</dbReference>
<dbReference type="Pfam" id="PF08281">
    <property type="entry name" value="Sigma70_r4_2"/>
    <property type="match status" value="1"/>
</dbReference>
<evidence type="ECO:0000313" key="8">
    <source>
        <dbReference type="Proteomes" id="UP000501780"/>
    </source>
</evidence>
<dbReference type="GO" id="GO:0006352">
    <property type="term" value="P:DNA-templated transcription initiation"/>
    <property type="evidence" value="ECO:0007669"/>
    <property type="project" value="InterPro"/>
</dbReference>
<evidence type="ECO:0000256" key="3">
    <source>
        <dbReference type="ARBA" id="ARBA00023082"/>
    </source>
</evidence>
<dbReference type="AlphaFoldDB" id="A0A6H0KMF8"/>
<dbReference type="InterPro" id="IPR014284">
    <property type="entry name" value="RNA_pol_sigma-70_dom"/>
</dbReference>
<proteinExistence type="inferred from homology"/>
<dbReference type="NCBIfam" id="TIGR02937">
    <property type="entry name" value="sigma70-ECF"/>
    <property type="match status" value="1"/>
</dbReference>
<feature type="domain" description="RNA polymerase sigma factor 70 region 4 type 2" evidence="6">
    <location>
        <begin position="128"/>
        <end position="179"/>
    </location>
</feature>
<dbReference type="InterPro" id="IPR007627">
    <property type="entry name" value="RNA_pol_sigma70_r2"/>
</dbReference>
<dbReference type="InterPro" id="IPR013249">
    <property type="entry name" value="RNA_pol_sigma70_r4_t2"/>
</dbReference>
<keyword evidence="2" id="KW-0805">Transcription regulation</keyword>
<comment type="similarity">
    <text evidence="1">Belongs to the sigma-70 factor family. ECF subfamily.</text>
</comment>
<organism evidence="7 8">
    <name type="scientific">Bacteroides faecium</name>
    <dbReference type="NCBI Taxonomy" id="2715212"/>
    <lineage>
        <taxon>Bacteria</taxon>
        <taxon>Pseudomonadati</taxon>
        <taxon>Bacteroidota</taxon>
        <taxon>Bacteroidia</taxon>
        <taxon>Bacteroidales</taxon>
        <taxon>Bacteroidaceae</taxon>
        <taxon>Bacteroides</taxon>
    </lineage>
</organism>
<dbReference type="CDD" id="cd06171">
    <property type="entry name" value="Sigma70_r4"/>
    <property type="match status" value="1"/>
</dbReference>
<evidence type="ECO:0000259" key="6">
    <source>
        <dbReference type="Pfam" id="PF08281"/>
    </source>
</evidence>